<dbReference type="Proteomes" id="UP000220922">
    <property type="component" value="Unassembled WGS sequence"/>
</dbReference>
<protein>
    <recommendedName>
        <fullName evidence="6">Trypsin</fullName>
    </recommendedName>
</protein>
<dbReference type="Pfam" id="PF08487">
    <property type="entry name" value="VIT"/>
    <property type="match status" value="1"/>
</dbReference>
<dbReference type="OrthoDB" id="9784383at2"/>
<reference evidence="4 5" key="1">
    <citation type="submission" date="2016-05" db="EMBL/GenBank/DDBJ databases">
        <authorList>
            <person name="Lavstsen T."/>
            <person name="Jespersen J.S."/>
        </authorList>
    </citation>
    <scope>NUCLEOTIDE SEQUENCE [LARGE SCALE GENOMIC DNA]</scope>
    <source>
        <strain evidence="4 5">B7-9</strain>
    </source>
</reference>
<dbReference type="SUPFAM" id="SSF53300">
    <property type="entry name" value="vWA-like"/>
    <property type="match status" value="1"/>
</dbReference>
<evidence type="ECO:0000313" key="4">
    <source>
        <dbReference type="EMBL" id="PDW00064.1"/>
    </source>
</evidence>
<evidence type="ECO:0000256" key="1">
    <source>
        <dbReference type="SAM" id="MobiDB-lite"/>
    </source>
</evidence>
<accession>A0A2H3L9N2</accession>
<dbReference type="Gene3D" id="3.40.50.410">
    <property type="entry name" value="von Willebrand factor, type A domain"/>
    <property type="match status" value="1"/>
</dbReference>
<dbReference type="PROSITE" id="PS51468">
    <property type="entry name" value="VIT"/>
    <property type="match status" value="1"/>
</dbReference>
<keyword evidence="5" id="KW-1185">Reference proteome</keyword>
<sequence>MVRPELAPDAPVRGGMLLPRDPNMLPVPLEHTTIMIDVVGPLAETKVVQRFRNRHAAPLDALYVFPLPTEAAVSSFELRIGERILRSMVRERADAEAAYRAAAIRGDDAALVTQERPNLFTIELANLQPGELVEACLVFFSQVPFDDGWFSLAMPTVVLPRYVPTGHMARPQDGVLPLLPEGGADHTLDLRISLDVGRLVEVETQGAKFELTHEPGGRVTASLRAATAVPDRDLVIRYRPAGEQYRAAAFAYREAGHPGAALIMLTPQVAPATHEVLPREVLFVFDRSGSMGGDSIVQARNALRACLRALNAGDTFNIFPFDDHVERLAPVPLPFTQASVDAADAFIAGIQARGGTEIVAALTAALDQPRDPLRLRIVVFLTDGAVGNEDQVVRTLTSRLNEARVFAFGVGSAVNRFLLDELASVGRGSVEYIVPGEAIEPAVQRFQRRAALPLICDLSIDWGGAQIDDLLPDPLPDLYAGQPLILMLRYHGPRTQYVTVTVRGRTPRGLFSERLELDLSAATPERTGVWRALPRLWARAYLARLASQARLDPRRAPALDAQARALAVEYGLLSAHTAFLAEEEAPPDAEGRRATARVLVPVHLPAGTRREAFEPVDAMLGGAHTFGGLSVGIQPLLSGAPPYSQMKMPPPRPSRTVQQAGGHATSTGQPSPSLSPAMRREAALRFLARTQEVNGAWAGDEVVTALAVLAFVLAGHTPRSGDFRPQLTRTLAWLTARSEPGEAVVLALQVLAGKPCDHNDAAALARDVTLAAGIRGEDLPGRQTIGGDTDGAVVSGAGSPLRPTRETFALTAALAILIGP</sequence>
<dbReference type="InterPro" id="IPR002035">
    <property type="entry name" value="VWF_A"/>
</dbReference>
<feature type="compositionally biased region" description="Polar residues" evidence="1">
    <location>
        <begin position="655"/>
        <end position="674"/>
    </location>
</feature>
<evidence type="ECO:0000259" key="3">
    <source>
        <dbReference type="PROSITE" id="PS51468"/>
    </source>
</evidence>
<dbReference type="SMART" id="SM00327">
    <property type="entry name" value="VWA"/>
    <property type="match status" value="1"/>
</dbReference>
<evidence type="ECO:0000259" key="2">
    <source>
        <dbReference type="PROSITE" id="PS50234"/>
    </source>
</evidence>
<proteinExistence type="predicted"/>
<dbReference type="SUPFAM" id="SSF48239">
    <property type="entry name" value="Terpenoid cyclases/Protein prenyltransferases"/>
    <property type="match status" value="1"/>
</dbReference>
<dbReference type="RefSeq" id="WP_097651260.1">
    <property type="nucleotide sequence ID" value="NZ_LYXE01000059.1"/>
</dbReference>
<comment type="caution">
    <text evidence="4">The sequence shown here is derived from an EMBL/GenBank/DDBJ whole genome shotgun (WGS) entry which is preliminary data.</text>
</comment>
<evidence type="ECO:0000313" key="5">
    <source>
        <dbReference type="Proteomes" id="UP000220922"/>
    </source>
</evidence>
<name>A0A2H3L9N2_9CHLR</name>
<dbReference type="PANTHER" id="PTHR45737">
    <property type="entry name" value="VON WILLEBRAND FACTOR A DOMAIN-CONTAINING PROTEIN 5A"/>
    <property type="match status" value="1"/>
</dbReference>
<feature type="region of interest" description="Disordered" evidence="1">
    <location>
        <begin position="641"/>
        <end position="676"/>
    </location>
</feature>
<organism evidence="4 5">
    <name type="scientific">Candidatus Chloroploca asiatica</name>
    <dbReference type="NCBI Taxonomy" id="1506545"/>
    <lineage>
        <taxon>Bacteria</taxon>
        <taxon>Bacillati</taxon>
        <taxon>Chloroflexota</taxon>
        <taxon>Chloroflexia</taxon>
        <taxon>Chloroflexales</taxon>
        <taxon>Chloroflexineae</taxon>
        <taxon>Oscillochloridaceae</taxon>
        <taxon>Candidatus Chloroploca</taxon>
    </lineage>
</organism>
<dbReference type="InterPro" id="IPR013694">
    <property type="entry name" value="VIT"/>
</dbReference>
<dbReference type="InterPro" id="IPR008930">
    <property type="entry name" value="Terpenoid_cyclase/PrenylTrfase"/>
</dbReference>
<dbReference type="Gene3D" id="1.50.10.20">
    <property type="match status" value="1"/>
</dbReference>
<dbReference type="EMBL" id="LYXE01000059">
    <property type="protein sequence ID" value="PDW00064.1"/>
    <property type="molecule type" value="Genomic_DNA"/>
</dbReference>
<gene>
    <name evidence="4" type="ORF">A9Q02_10670</name>
</gene>
<feature type="domain" description="VIT" evidence="3">
    <location>
        <begin position="13"/>
        <end position="141"/>
    </location>
</feature>
<dbReference type="PROSITE" id="PS50234">
    <property type="entry name" value="VWFA"/>
    <property type="match status" value="1"/>
</dbReference>
<dbReference type="PANTHER" id="PTHR45737:SF6">
    <property type="entry name" value="VON WILLEBRAND FACTOR A DOMAIN-CONTAINING PROTEIN 5A"/>
    <property type="match status" value="1"/>
</dbReference>
<dbReference type="AlphaFoldDB" id="A0A2H3L9N2"/>
<feature type="domain" description="VWFA" evidence="2">
    <location>
        <begin position="280"/>
        <end position="450"/>
    </location>
</feature>
<evidence type="ECO:0008006" key="6">
    <source>
        <dbReference type="Google" id="ProtNLM"/>
    </source>
</evidence>
<dbReference type="Pfam" id="PF13768">
    <property type="entry name" value="VWA_3"/>
    <property type="match status" value="1"/>
</dbReference>
<dbReference type="InterPro" id="IPR036465">
    <property type="entry name" value="vWFA_dom_sf"/>
</dbReference>
<dbReference type="SMART" id="SM00609">
    <property type="entry name" value="VIT"/>
    <property type="match status" value="1"/>
</dbReference>